<dbReference type="Proteomes" id="UP000175691">
    <property type="component" value="Unassembled WGS sequence"/>
</dbReference>
<dbReference type="Pfam" id="PF03466">
    <property type="entry name" value="LysR_substrate"/>
    <property type="match status" value="1"/>
</dbReference>
<dbReference type="InterPro" id="IPR036390">
    <property type="entry name" value="WH_DNA-bd_sf"/>
</dbReference>
<dbReference type="EMBL" id="MDHN01000029">
    <property type="protein sequence ID" value="OFC70499.1"/>
    <property type="molecule type" value="Genomic_DNA"/>
</dbReference>
<reference evidence="6 7" key="1">
    <citation type="submission" date="2016-08" db="EMBL/GenBank/DDBJ databases">
        <authorList>
            <person name="Seilhamer J.J."/>
        </authorList>
    </citation>
    <scope>NUCLEOTIDE SEQUENCE [LARGE SCALE GENOMIC DNA]</scope>
    <source>
        <strain evidence="6 7">KCTC 42603</strain>
    </source>
</reference>
<keyword evidence="7" id="KW-1185">Reference proteome</keyword>
<evidence type="ECO:0000256" key="1">
    <source>
        <dbReference type="ARBA" id="ARBA00009437"/>
    </source>
</evidence>
<dbReference type="Pfam" id="PF00126">
    <property type="entry name" value="HTH_1"/>
    <property type="match status" value="1"/>
</dbReference>
<evidence type="ECO:0000256" key="2">
    <source>
        <dbReference type="ARBA" id="ARBA00023015"/>
    </source>
</evidence>
<organism evidence="6 7">
    <name type="scientific">Alteromonas confluentis</name>
    <dbReference type="NCBI Taxonomy" id="1656094"/>
    <lineage>
        <taxon>Bacteria</taxon>
        <taxon>Pseudomonadati</taxon>
        <taxon>Pseudomonadota</taxon>
        <taxon>Gammaproteobacteria</taxon>
        <taxon>Alteromonadales</taxon>
        <taxon>Alteromonadaceae</taxon>
        <taxon>Alteromonas/Salinimonas group</taxon>
        <taxon>Alteromonas</taxon>
    </lineage>
</organism>
<dbReference type="SUPFAM" id="SSF46785">
    <property type="entry name" value="Winged helix' DNA-binding domain"/>
    <property type="match status" value="1"/>
</dbReference>
<protein>
    <submittedName>
        <fullName evidence="6">LysR family transcriptional regulator</fullName>
    </submittedName>
</protein>
<sequence length="281" mass="31595">MRSFTRAAVELGITTSALSHSIRNLESRLGIRLLNRSSRNVAPTDAGEALAKQLNKGFREISNGLETLNKFRDKPAGRIRLSVLSDGARLVLAPHLAQFLRTYPDVEVDIMVDDQMVDIVEAGFDAGIRYGGTIPEDFVAMKICENLRWIAVASPGYLNDKPLIKHPVDLQQHNCIQIRTGERVIMKWDFDRRDKRLSIDVPGQVCVGETALGIELALADAGIFYCPERRVQTYLSCGQLQRVLPEWVSPDDGMYIYYPSFRTPPKGLRELVNMLRDKIVP</sequence>
<evidence type="ECO:0000313" key="6">
    <source>
        <dbReference type="EMBL" id="OFC70499.1"/>
    </source>
</evidence>
<comment type="similarity">
    <text evidence="1">Belongs to the LysR transcriptional regulatory family.</text>
</comment>
<evidence type="ECO:0000256" key="4">
    <source>
        <dbReference type="ARBA" id="ARBA00023163"/>
    </source>
</evidence>
<evidence type="ECO:0000256" key="3">
    <source>
        <dbReference type="ARBA" id="ARBA00023125"/>
    </source>
</evidence>
<accession>A0A1E7ZAF3</accession>
<dbReference type="InterPro" id="IPR058163">
    <property type="entry name" value="LysR-type_TF_proteobact-type"/>
</dbReference>
<dbReference type="GO" id="GO:0043565">
    <property type="term" value="F:sequence-specific DNA binding"/>
    <property type="evidence" value="ECO:0007669"/>
    <property type="project" value="TreeGrafter"/>
</dbReference>
<dbReference type="AlphaFoldDB" id="A0A1E7ZAF3"/>
<dbReference type="PANTHER" id="PTHR30537:SF1">
    <property type="entry name" value="HTH-TYPE TRANSCRIPTIONAL REGULATOR PGRR"/>
    <property type="match status" value="1"/>
</dbReference>
<dbReference type="PANTHER" id="PTHR30537">
    <property type="entry name" value="HTH-TYPE TRANSCRIPTIONAL REGULATOR"/>
    <property type="match status" value="1"/>
</dbReference>
<keyword evidence="3" id="KW-0238">DNA-binding</keyword>
<proteinExistence type="inferred from homology"/>
<evidence type="ECO:0000259" key="5">
    <source>
        <dbReference type="PROSITE" id="PS50931"/>
    </source>
</evidence>
<dbReference type="InterPro" id="IPR036388">
    <property type="entry name" value="WH-like_DNA-bd_sf"/>
</dbReference>
<keyword evidence="2" id="KW-0805">Transcription regulation</keyword>
<name>A0A1E7ZAF3_9ALTE</name>
<dbReference type="PROSITE" id="PS50931">
    <property type="entry name" value="HTH_LYSR"/>
    <property type="match status" value="1"/>
</dbReference>
<gene>
    <name evidence="6" type="ORF">BFC18_14625</name>
</gene>
<dbReference type="InterPro" id="IPR005119">
    <property type="entry name" value="LysR_subst-bd"/>
</dbReference>
<dbReference type="GO" id="GO:0006351">
    <property type="term" value="P:DNA-templated transcription"/>
    <property type="evidence" value="ECO:0007669"/>
    <property type="project" value="TreeGrafter"/>
</dbReference>
<dbReference type="Gene3D" id="1.10.10.10">
    <property type="entry name" value="Winged helix-like DNA-binding domain superfamily/Winged helix DNA-binding domain"/>
    <property type="match status" value="1"/>
</dbReference>
<dbReference type="Gene3D" id="3.40.190.290">
    <property type="match status" value="1"/>
</dbReference>
<dbReference type="GO" id="GO:0003700">
    <property type="term" value="F:DNA-binding transcription factor activity"/>
    <property type="evidence" value="ECO:0007669"/>
    <property type="project" value="InterPro"/>
</dbReference>
<feature type="domain" description="HTH lysR-type" evidence="5">
    <location>
        <begin position="1"/>
        <end position="44"/>
    </location>
</feature>
<evidence type="ECO:0000313" key="7">
    <source>
        <dbReference type="Proteomes" id="UP000175691"/>
    </source>
</evidence>
<keyword evidence="4" id="KW-0804">Transcription</keyword>
<dbReference type="InterPro" id="IPR000847">
    <property type="entry name" value="LysR_HTH_N"/>
</dbReference>
<dbReference type="SUPFAM" id="SSF53850">
    <property type="entry name" value="Periplasmic binding protein-like II"/>
    <property type="match status" value="1"/>
</dbReference>
<dbReference type="STRING" id="1656094.BFC18_14625"/>
<comment type="caution">
    <text evidence="6">The sequence shown here is derived from an EMBL/GenBank/DDBJ whole genome shotgun (WGS) entry which is preliminary data.</text>
</comment>
<dbReference type="PRINTS" id="PR00039">
    <property type="entry name" value="HTHLYSR"/>
</dbReference>